<feature type="compositionally biased region" description="Basic residues" evidence="1">
    <location>
        <begin position="154"/>
        <end position="174"/>
    </location>
</feature>
<evidence type="ECO:0000256" key="1">
    <source>
        <dbReference type="SAM" id="MobiDB-lite"/>
    </source>
</evidence>
<evidence type="ECO:0000313" key="3">
    <source>
        <dbReference type="Proteomes" id="UP000234323"/>
    </source>
</evidence>
<proteinExistence type="predicted"/>
<comment type="caution">
    <text evidence="2">The sequence shown here is derived from an EMBL/GenBank/DDBJ whole genome shotgun (WGS) entry which is preliminary data.</text>
</comment>
<dbReference type="VEuPathDB" id="FungiDB:RhiirA1_472293"/>
<organism evidence="2 3">
    <name type="scientific">Rhizophagus irregularis</name>
    <dbReference type="NCBI Taxonomy" id="588596"/>
    <lineage>
        <taxon>Eukaryota</taxon>
        <taxon>Fungi</taxon>
        <taxon>Fungi incertae sedis</taxon>
        <taxon>Mucoromycota</taxon>
        <taxon>Glomeromycotina</taxon>
        <taxon>Glomeromycetes</taxon>
        <taxon>Glomerales</taxon>
        <taxon>Glomeraceae</taxon>
        <taxon>Rhizophagus</taxon>
    </lineage>
</organism>
<dbReference type="EMBL" id="LLXI01002892">
    <property type="protein sequence ID" value="PKY58196.1"/>
    <property type="molecule type" value="Genomic_DNA"/>
</dbReference>
<dbReference type="AlphaFoldDB" id="A0A2I1HH45"/>
<dbReference type="Proteomes" id="UP000234323">
    <property type="component" value="Unassembled WGS sequence"/>
</dbReference>
<protein>
    <submittedName>
        <fullName evidence="2">Uncharacterized protein</fullName>
    </submittedName>
</protein>
<evidence type="ECO:0000313" key="2">
    <source>
        <dbReference type="EMBL" id="PKY58196.1"/>
    </source>
</evidence>
<feature type="compositionally biased region" description="Basic residues" evidence="1">
    <location>
        <begin position="352"/>
        <end position="375"/>
    </location>
</feature>
<keyword evidence="3" id="KW-1185">Reference proteome</keyword>
<feature type="region of interest" description="Disordered" evidence="1">
    <location>
        <begin position="143"/>
        <end position="174"/>
    </location>
</feature>
<feature type="compositionally biased region" description="Acidic residues" evidence="1">
    <location>
        <begin position="325"/>
        <end position="345"/>
    </location>
</feature>
<name>A0A2I1HH45_9GLOM</name>
<feature type="region of interest" description="Disordered" evidence="1">
    <location>
        <begin position="323"/>
        <end position="375"/>
    </location>
</feature>
<dbReference type="VEuPathDB" id="FungiDB:FUN_000482"/>
<gene>
    <name evidence="2" type="ORF">RhiirA4_511836</name>
</gene>
<sequence length="375" mass="44786">MVLEYENKKDLAMMVMMKIMYHSLSSINFSPLCDFLECENQPLCHYNEYKDMDTDTEVSILVFLGFTKSDTEVEQEVFIWVDSELKDIYKIDEKLTWVEQKENIVTKLLPPLYKIVNKKYSITNRKLLKMLYGRWRSRHRTSNIKNQGDERVKQNKRRSSKNSRMQEKKKRRAHATNYLIENKNKYILRYPEEDLVKILKDSGYHSEEWEETDPEEEWPIMQSAVVEDDEIIEEAIKQKSSSIYIHNKWWRSPALLRLLHDRIDPTVELLKKKPLTLKRKRAQSSQSRYNTSNVPPIGIPSWCLNQDALEQFNYSNVNIPVYDYNTDDQDNSDNDIEDENNNEEEIQNRTNSSKKKKKKTKKRSNQKKNKKHKSK</sequence>
<accession>A0A2I1HH45</accession>
<dbReference type="VEuPathDB" id="FungiDB:RhiirFUN_002484"/>
<reference evidence="2 3" key="1">
    <citation type="submission" date="2015-10" db="EMBL/GenBank/DDBJ databases">
        <title>Genome analyses suggest a sexual origin of heterokaryosis in a supposedly ancient asexual fungus.</title>
        <authorList>
            <person name="Ropars J."/>
            <person name="Sedzielewska K."/>
            <person name="Noel J."/>
            <person name="Charron P."/>
            <person name="Farinelli L."/>
            <person name="Marton T."/>
            <person name="Kruger M."/>
            <person name="Pelin A."/>
            <person name="Brachmann A."/>
            <person name="Corradi N."/>
        </authorList>
    </citation>
    <scope>NUCLEOTIDE SEQUENCE [LARGE SCALE GENOMIC DNA]</scope>
    <source>
        <strain evidence="2 3">A4</strain>
    </source>
</reference>